<organism evidence="2 3">
    <name type="scientific">Neocallimastix californiae</name>
    <dbReference type="NCBI Taxonomy" id="1754190"/>
    <lineage>
        <taxon>Eukaryota</taxon>
        <taxon>Fungi</taxon>
        <taxon>Fungi incertae sedis</taxon>
        <taxon>Chytridiomycota</taxon>
        <taxon>Chytridiomycota incertae sedis</taxon>
        <taxon>Neocallimastigomycetes</taxon>
        <taxon>Neocallimastigales</taxon>
        <taxon>Neocallimastigaceae</taxon>
        <taxon>Neocallimastix</taxon>
    </lineage>
</organism>
<feature type="compositionally biased region" description="Basic and acidic residues" evidence="1">
    <location>
        <begin position="15"/>
        <end position="26"/>
    </location>
</feature>
<dbReference type="AlphaFoldDB" id="A0A1Y1XT05"/>
<protein>
    <submittedName>
        <fullName evidence="2">Uncharacterized protein</fullName>
    </submittedName>
</protein>
<proteinExistence type="predicted"/>
<dbReference type="EMBL" id="MCOG01001151">
    <property type="protein sequence ID" value="ORX88636.1"/>
    <property type="molecule type" value="Genomic_DNA"/>
</dbReference>
<accession>A0A1Y1XT05</accession>
<dbReference type="STRING" id="1754190.A0A1Y1XT05"/>
<reference evidence="2 3" key="1">
    <citation type="submission" date="2016-08" db="EMBL/GenBank/DDBJ databases">
        <title>A Parts List for Fungal Cellulosomes Revealed by Comparative Genomics.</title>
        <authorList>
            <consortium name="DOE Joint Genome Institute"/>
            <person name="Haitjema C.H."/>
            <person name="Gilmore S.P."/>
            <person name="Henske J.K."/>
            <person name="Solomon K.V."/>
            <person name="De Groot R."/>
            <person name="Kuo A."/>
            <person name="Mondo S.J."/>
            <person name="Salamov A.A."/>
            <person name="Labutti K."/>
            <person name="Zhao Z."/>
            <person name="Chiniquy J."/>
            <person name="Barry K."/>
            <person name="Brewer H.M."/>
            <person name="Purvine S.O."/>
            <person name="Wright A.T."/>
            <person name="Boxma B."/>
            <person name="Van Alen T."/>
            <person name="Hackstein J.H."/>
            <person name="Baker S.E."/>
            <person name="Grigoriev I.V."/>
            <person name="O'Malley M.A."/>
        </authorList>
    </citation>
    <scope>NUCLEOTIDE SEQUENCE [LARGE SCALE GENOMIC DNA]</scope>
    <source>
        <strain evidence="2 3">G1</strain>
    </source>
</reference>
<feature type="region of interest" description="Disordered" evidence="1">
    <location>
        <begin position="85"/>
        <end position="161"/>
    </location>
</feature>
<feature type="region of interest" description="Disordered" evidence="1">
    <location>
        <begin position="1"/>
        <end position="26"/>
    </location>
</feature>
<keyword evidence="3" id="KW-1185">Reference proteome</keyword>
<evidence type="ECO:0000313" key="3">
    <source>
        <dbReference type="Proteomes" id="UP000193920"/>
    </source>
</evidence>
<evidence type="ECO:0000313" key="2">
    <source>
        <dbReference type="EMBL" id="ORX88636.1"/>
    </source>
</evidence>
<feature type="compositionally biased region" description="Low complexity" evidence="1">
    <location>
        <begin position="98"/>
        <end position="121"/>
    </location>
</feature>
<sequence>MNINNSKPLKHRSPKDKENKNGKKEEIIKDIINKCLLELLLSKNTDKKRNAKMIKLINNDKNNISFKIPPDFDIDLDSLKKLSNKLNSKNNNDKNKNNKNQEPNGNTSNPSSSKKNKQNPNYDSNNNLENEDKGHNSKNDKMKSNKNKEKSYSSDSSSEDSDGYEYYLINKVIIIFLLKFLIQNLMN</sequence>
<name>A0A1Y1XT05_9FUNG</name>
<evidence type="ECO:0000256" key="1">
    <source>
        <dbReference type="SAM" id="MobiDB-lite"/>
    </source>
</evidence>
<feature type="compositionally biased region" description="Basic and acidic residues" evidence="1">
    <location>
        <begin position="130"/>
        <end position="152"/>
    </location>
</feature>
<dbReference type="Proteomes" id="UP000193920">
    <property type="component" value="Unassembled WGS sequence"/>
</dbReference>
<gene>
    <name evidence="2" type="ORF">LY90DRAFT_521301</name>
</gene>
<comment type="caution">
    <text evidence="2">The sequence shown here is derived from an EMBL/GenBank/DDBJ whole genome shotgun (WGS) entry which is preliminary data.</text>
</comment>